<proteinExistence type="predicted"/>
<evidence type="ECO:0000256" key="1">
    <source>
        <dbReference type="SAM" id="Phobius"/>
    </source>
</evidence>
<reference evidence="2 3" key="1">
    <citation type="submission" date="2022-01" db="EMBL/GenBank/DDBJ databases">
        <title>Draft genome sequence of Sabulilitoribacter multivorans KCTC 32326.</title>
        <authorList>
            <person name="Oh J.-S."/>
        </authorList>
    </citation>
    <scope>NUCLEOTIDE SEQUENCE [LARGE SCALE GENOMIC DNA]</scope>
    <source>
        <strain evidence="2 3">M-M16</strain>
    </source>
</reference>
<feature type="transmembrane region" description="Helical" evidence="1">
    <location>
        <begin position="51"/>
        <end position="73"/>
    </location>
</feature>
<keyword evidence="3" id="KW-1185">Reference proteome</keyword>
<keyword evidence="1" id="KW-0812">Transmembrane</keyword>
<keyword evidence="1" id="KW-0472">Membrane</keyword>
<feature type="transmembrane region" description="Helical" evidence="1">
    <location>
        <begin position="110"/>
        <end position="128"/>
    </location>
</feature>
<protein>
    <submittedName>
        <fullName evidence="2">Uncharacterized protein</fullName>
    </submittedName>
</protein>
<keyword evidence="1" id="KW-1133">Transmembrane helix</keyword>
<accession>A0ABS9IHY2</accession>
<evidence type="ECO:0000313" key="3">
    <source>
        <dbReference type="Proteomes" id="UP001200022"/>
    </source>
</evidence>
<dbReference type="RefSeq" id="WP_237231048.1">
    <property type="nucleotide sequence ID" value="NZ_JAKKDV010000002.1"/>
</dbReference>
<evidence type="ECO:0000313" key="2">
    <source>
        <dbReference type="EMBL" id="MCF7560371.1"/>
    </source>
</evidence>
<comment type="caution">
    <text evidence="2">The sequence shown here is derived from an EMBL/GenBank/DDBJ whole genome shotgun (WGS) entry which is preliminary data.</text>
</comment>
<dbReference type="EMBL" id="JAKKDV010000002">
    <property type="protein sequence ID" value="MCF7560371.1"/>
    <property type="molecule type" value="Genomic_DNA"/>
</dbReference>
<organism evidence="2 3">
    <name type="scientific">Flaviramulus multivorans</name>
    <dbReference type="NCBI Taxonomy" id="1304750"/>
    <lineage>
        <taxon>Bacteria</taxon>
        <taxon>Pseudomonadati</taxon>
        <taxon>Bacteroidota</taxon>
        <taxon>Flavobacteriia</taxon>
        <taxon>Flavobacteriales</taxon>
        <taxon>Flavobacteriaceae</taxon>
        <taxon>Flaviramulus</taxon>
    </lineage>
</organism>
<gene>
    <name evidence="2" type="ORF">L3X39_06930</name>
</gene>
<sequence length="138" mass="15742">MSENVNKYLDDLSKKVIKGSDIESPSFNFTNLVMSQIEILNKKQTIAYKPLISRTTWVLISIGVLAIIIYVLFFSNPTEGSSWLSQLDFSLLSDNKISNTIPDFKLSKTLMYAVVLFGLMICIQVPLLKNHFDKRFEL</sequence>
<dbReference type="Proteomes" id="UP001200022">
    <property type="component" value="Unassembled WGS sequence"/>
</dbReference>
<name>A0ABS9IHY2_9FLAO</name>